<name>A0A5C1YSW5_9PROT</name>
<dbReference type="PANTHER" id="PTHR14359">
    <property type="entry name" value="HOMO-OLIGOMERIC FLAVIN CONTAINING CYS DECARBOXYLASE FAMILY"/>
    <property type="match status" value="1"/>
</dbReference>
<feature type="binding site" evidence="3">
    <location>
        <position position="294"/>
    </location>
    <ligand>
        <name>CTP</name>
        <dbReference type="ChEBI" id="CHEBI:37563"/>
    </ligand>
</feature>
<keyword evidence="3" id="KW-0511">Multifunctional enzyme</keyword>
<feature type="binding site" evidence="3">
    <location>
        <position position="347"/>
    </location>
    <ligand>
        <name>CTP</name>
        <dbReference type="ChEBI" id="CHEBI:37563"/>
    </ligand>
</feature>
<accession>A0A5C1YSW5</accession>
<dbReference type="RefSeq" id="WP_149279952.1">
    <property type="nucleotide sequence ID" value="NZ_CP043506.1"/>
</dbReference>
<protein>
    <recommendedName>
        <fullName evidence="3">Coenzyme A biosynthesis bifunctional protein CoaBC</fullName>
    </recommendedName>
    <alternativeName>
        <fullName evidence="3">DNA/pantothenate metabolism flavoprotein</fullName>
    </alternativeName>
    <alternativeName>
        <fullName evidence="3">Phosphopantothenoylcysteine synthetase/decarboxylase</fullName>
        <shortName evidence="3">PPCS-PPCDC</shortName>
    </alternativeName>
    <domain>
        <recommendedName>
            <fullName evidence="3">Phosphopantothenoylcysteine decarboxylase</fullName>
            <shortName evidence="3">PPC decarboxylase</shortName>
            <shortName evidence="3">PPC-DC</shortName>
            <ecNumber evidence="3">4.1.1.36</ecNumber>
        </recommendedName>
        <alternativeName>
            <fullName evidence="3">CoaC</fullName>
        </alternativeName>
    </domain>
    <domain>
        <recommendedName>
            <fullName evidence="3">Phosphopantothenate--cysteine ligase</fullName>
            <ecNumber evidence="3">6.3.2.5</ecNumber>
        </recommendedName>
        <alternativeName>
            <fullName evidence="3">CoaB</fullName>
        </alternativeName>
        <alternativeName>
            <fullName evidence="3">Phosphopantothenoylcysteine synthetase</fullName>
            <shortName evidence="3">PPC synthetase</shortName>
            <shortName evidence="3">PPC-S</shortName>
        </alternativeName>
    </domain>
</protein>
<dbReference type="Gene3D" id="3.40.50.1950">
    <property type="entry name" value="Flavin prenyltransferase-like"/>
    <property type="match status" value="1"/>
</dbReference>
<dbReference type="InterPro" id="IPR005252">
    <property type="entry name" value="CoaBC"/>
</dbReference>
<dbReference type="InterPro" id="IPR035929">
    <property type="entry name" value="CoaB-like_sf"/>
</dbReference>
<dbReference type="EC" id="6.3.2.5" evidence="3"/>
<dbReference type="Proteomes" id="UP000324536">
    <property type="component" value="Chromosome"/>
</dbReference>
<comment type="function">
    <text evidence="4">Catalyzes two steps in the biosynthesis of coenzyme A. In the first step cysteine is conjugated to 4'-phosphopantothenate to form 4-phosphopantothenoylcysteine, in the latter compound is decarboxylated to form 4'-phosphopantotheine.</text>
</comment>
<dbReference type="GO" id="GO:0071513">
    <property type="term" value="C:phosphopantothenoylcysteine decarboxylase complex"/>
    <property type="evidence" value="ECO:0007669"/>
    <property type="project" value="TreeGrafter"/>
</dbReference>
<evidence type="ECO:0000313" key="7">
    <source>
        <dbReference type="EMBL" id="QEO18290.1"/>
    </source>
</evidence>
<feature type="region of interest" description="Phosphopantothenate--cysteine ligase" evidence="3">
    <location>
        <begin position="197"/>
        <end position="421"/>
    </location>
</feature>
<feature type="binding site" evidence="3">
    <location>
        <begin position="313"/>
        <end position="316"/>
    </location>
    <ligand>
        <name>CTP</name>
        <dbReference type="ChEBI" id="CHEBI:37563"/>
    </ligand>
</feature>
<dbReference type="KEGG" id="acek:FLP30_11690"/>
<dbReference type="Gene3D" id="3.40.50.10300">
    <property type="entry name" value="CoaB-like"/>
    <property type="match status" value="1"/>
</dbReference>
<keyword evidence="3 4" id="KW-0436">Ligase</keyword>
<feature type="binding site" evidence="3">
    <location>
        <position position="351"/>
    </location>
    <ligand>
        <name>CTP</name>
        <dbReference type="ChEBI" id="CHEBI:37563"/>
    </ligand>
</feature>
<sequence>MVAYSSSRTVLLIVSGSIAAYKAPEVVRQLQTAGMKVRCVLTQGGARFVTPFTLQALTVAPVATDLFSLTEEHEMGHIALSRWADLVLVCPASANLLARMAHGLAEDLASAILLATSAPVMVAPAMNVRMWEHMATRQNMDTLAARGVMILPPACGPMACGEFGPGRLPEPTDVCGAVQAFFRARSQQDGPLAGIKVLITAGPTHEPLDPVRYLANRSSGKQGYAIADSFADMGAAVTLVSGPVSLPAPAGVTVVGCETAQQMHEAVLAALPCDVAVCAAAVADWRPETQVTQKIKKTGPNDSPPPLMLVPNPDILAELSAPTALRPKLVIGFAAETQTVLTHARDKFHRKGCDWLVANDVSPGTGVMGGADNKVFLLSRNGTEEWPLMGKDEVARRLVQRVVDWRAGGVEERYDSEDGSS</sequence>
<feature type="domain" description="DNA/pantothenate metabolism flavoprotein C-terminal" evidence="6">
    <location>
        <begin position="192"/>
        <end position="403"/>
    </location>
</feature>
<dbReference type="NCBIfam" id="TIGR00521">
    <property type="entry name" value="coaBC_dfp"/>
    <property type="match status" value="1"/>
</dbReference>
<dbReference type="GO" id="GO:0046872">
    <property type="term" value="F:metal ion binding"/>
    <property type="evidence" value="ECO:0007669"/>
    <property type="project" value="UniProtKB-KW"/>
</dbReference>
<dbReference type="EMBL" id="CP043506">
    <property type="protein sequence ID" value="QEO18290.1"/>
    <property type="molecule type" value="Genomic_DNA"/>
</dbReference>
<feature type="binding site" evidence="3">
    <location>
        <position position="284"/>
    </location>
    <ligand>
        <name>CTP</name>
        <dbReference type="ChEBI" id="CHEBI:37563"/>
    </ligand>
</feature>
<evidence type="ECO:0000256" key="1">
    <source>
        <dbReference type="ARBA" id="ARBA00022793"/>
    </source>
</evidence>
<comment type="catalytic activity">
    <reaction evidence="3 4">
        <text>(R)-4'-phosphopantothenate + L-cysteine + CTP = N-[(R)-4-phosphopantothenoyl]-L-cysteine + CMP + diphosphate + H(+)</text>
        <dbReference type="Rhea" id="RHEA:19397"/>
        <dbReference type="ChEBI" id="CHEBI:10986"/>
        <dbReference type="ChEBI" id="CHEBI:15378"/>
        <dbReference type="ChEBI" id="CHEBI:33019"/>
        <dbReference type="ChEBI" id="CHEBI:35235"/>
        <dbReference type="ChEBI" id="CHEBI:37563"/>
        <dbReference type="ChEBI" id="CHEBI:59458"/>
        <dbReference type="ChEBI" id="CHEBI:60377"/>
        <dbReference type="EC" id="6.3.2.5"/>
    </reaction>
</comment>
<dbReference type="InterPro" id="IPR036551">
    <property type="entry name" value="Flavin_trans-like"/>
</dbReference>
<comment type="caution">
    <text evidence="3">Lacks conserved residue(s) required for the propagation of feature annotation.</text>
</comment>
<evidence type="ECO:0000256" key="2">
    <source>
        <dbReference type="ARBA" id="ARBA00023239"/>
    </source>
</evidence>
<comment type="catalytic activity">
    <reaction evidence="3 4">
        <text>N-[(R)-4-phosphopantothenoyl]-L-cysteine + H(+) = (R)-4'-phosphopantetheine + CO2</text>
        <dbReference type="Rhea" id="RHEA:16793"/>
        <dbReference type="ChEBI" id="CHEBI:15378"/>
        <dbReference type="ChEBI" id="CHEBI:16526"/>
        <dbReference type="ChEBI" id="CHEBI:59458"/>
        <dbReference type="ChEBI" id="CHEBI:61723"/>
        <dbReference type="EC" id="4.1.1.36"/>
    </reaction>
</comment>
<dbReference type="SUPFAM" id="SSF102645">
    <property type="entry name" value="CoaB-like"/>
    <property type="match status" value="1"/>
</dbReference>
<comment type="similarity">
    <text evidence="3 4">In the N-terminal section; belongs to the HFCD (homo-oligomeric flavin containing Cys decarboxylase) superfamily.</text>
</comment>
<comment type="function">
    <text evidence="3">Catalyzes two sequential steps in the biosynthesis of coenzyme A. In the first step cysteine is conjugated to 4'-phosphopantothenate to form 4-phosphopantothenoylcysteine. In the second step the latter compound is decarboxylated to form 4'-phosphopantotheine.</text>
</comment>
<dbReference type="EC" id="4.1.1.36" evidence="3"/>
<reference evidence="7 8" key="1">
    <citation type="submission" date="2019-09" db="EMBL/GenBank/DDBJ databases">
        <title>Genome sequencing of strain KACC 21233.</title>
        <authorList>
            <person name="Heo J."/>
            <person name="Kim S.-J."/>
            <person name="Kim J.-S."/>
            <person name="Hong S.-B."/>
            <person name="Kwon S.-W."/>
        </authorList>
    </citation>
    <scope>NUCLEOTIDE SEQUENCE [LARGE SCALE GENOMIC DNA]</scope>
    <source>
        <strain evidence="7 8">KACC 21233</strain>
    </source>
</reference>
<dbReference type="Pfam" id="PF04127">
    <property type="entry name" value="DFP"/>
    <property type="match status" value="1"/>
</dbReference>
<comment type="cofactor">
    <cofactor evidence="3">
        <name>FMN</name>
        <dbReference type="ChEBI" id="CHEBI:58210"/>
    </cofactor>
    <text evidence="3">Binds 1 FMN per subunit.</text>
</comment>
<comment type="cofactor">
    <cofactor evidence="3">
        <name>Mg(2+)</name>
        <dbReference type="ChEBI" id="CHEBI:18420"/>
    </cofactor>
</comment>
<dbReference type="InterPro" id="IPR003382">
    <property type="entry name" value="Flavoprotein"/>
</dbReference>
<feature type="region of interest" description="Phosphopantothenoylcysteine decarboxylase" evidence="3">
    <location>
        <begin position="1"/>
        <end position="196"/>
    </location>
</feature>
<dbReference type="HAMAP" id="MF_02225">
    <property type="entry name" value="CoaBC"/>
    <property type="match status" value="1"/>
</dbReference>
<dbReference type="GO" id="GO:0010181">
    <property type="term" value="F:FMN binding"/>
    <property type="evidence" value="ECO:0007669"/>
    <property type="project" value="UniProtKB-UniRule"/>
</dbReference>
<feature type="domain" description="Flavoprotein" evidence="5">
    <location>
        <begin position="9"/>
        <end position="179"/>
    </location>
</feature>
<evidence type="ECO:0000313" key="8">
    <source>
        <dbReference type="Proteomes" id="UP000324536"/>
    </source>
</evidence>
<dbReference type="SUPFAM" id="SSF52507">
    <property type="entry name" value="Homo-oligomeric flavin-containing Cys decarboxylases, HFCD"/>
    <property type="match status" value="1"/>
</dbReference>
<keyword evidence="3" id="KW-0460">Magnesium</keyword>
<keyword evidence="2 3" id="KW-0456">Lyase</keyword>
<gene>
    <name evidence="3 7" type="primary">coaBC</name>
    <name evidence="7" type="ORF">FLP30_11690</name>
</gene>
<dbReference type="PANTHER" id="PTHR14359:SF6">
    <property type="entry name" value="PHOSPHOPANTOTHENOYLCYSTEINE DECARBOXYLASE"/>
    <property type="match status" value="1"/>
</dbReference>
<keyword evidence="3" id="KW-0479">Metal-binding</keyword>
<comment type="pathway">
    <text evidence="3 4">Cofactor biosynthesis; coenzyme A biosynthesis; CoA from (R)-pantothenate: step 2/5.</text>
</comment>
<proteinExistence type="inferred from homology"/>
<dbReference type="GO" id="GO:0004632">
    <property type="term" value="F:phosphopantothenate--cysteine ligase activity"/>
    <property type="evidence" value="ECO:0007669"/>
    <property type="project" value="UniProtKB-UniRule"/>
</dbReference>
<evidence type="ECO:0000256" key="3">
    <source>
        <dbReference type="HAMAP-Rule" id="MF_02225"/>
    </source>
</evidence>
<keyword evidence="1 3" id="KW-0210">Decarboxylase</keyword>
<keyword evidence="3 4" id="KW-0285">Flavoprotein</keyword>
<dbReference type="InterPro" id="IPR007085">
    <property type="entry name" value="DNA/pantothenate-metab_flavo_C"/>
</dbReference>
<dbReference type="AlphaFoldDB" id="A0A5C1YSW5"/>
<keyword evidence="3 4" id="KW-0288">FMN</keyword>
<organism evidence="7 8">
    <name type="scientific">Acetobacter vaccinii</name>
    <dbReference type="NCBI Taxonomy" id="2592655"/>
    <lineage>
        <taxon>Bacteria</taxon>
        <taxon>Pseudomonadati</taxon>
        <taxon>Pseudomonadota</taxon>
        <taxon>Alphaproteobacteria</taxon>
        <taxon>Acetobacterales</taxon>
        <taxon>Acetobacteraceae</taxon>
        <taxon>Acetobacter</taxon>
    </lineage>
</organism>
<comment type="pathway">
    <text evidence="3 4">Cofactor biosynthesis; coenzyme A biosynthesis; CoA from (R)-pantothenate: step 3/5.</text>
</comment>
<dbReference type="GO" id="GO:0004633">
    <property type="term" value="F:phosphopantothenoylcysteine decarboxylase activity"/>
    <property type="evidence" value="ECO:0007669"/>
    <property type="project" value="UniProtKB-UniRule"/>
</dbReference>
<dbReference type="GO" id="GO:0015937">
    <property type="term" value="P:coenzyme A biosynthetic process"/>
    <property type="evidence" value="ECO:0007669"/>
    <property type="project" value="UniProtKB-UniRule"/>
</dbReference>
<evidence type="ECO:0000256" key="4">
    <source>
        <dbReference type="RuleBase" id="RU364078"/>
    </source>
</evidence>
<dbReference type="GO" id="GO:0015941">
    <property type="term" value="P:pantothenate catabolic process"/>
    <property type="evidence" value="ECO:0007669"/>
    <property type="project" value="InterPro"/>
</dbReference>
<dbReference type="OrthoDB" id="9802554at2"/>
<feature type="active site" description="Proton donor" evidence="3">
    <location>
        <position position="160"/>
    </location>
</feature>
<evidence type="ECO:0000259" key="6">
    <source>
        <dbReference type="Pfam" id="PF04127"/>
    </source>
</evidence>
<comment type="similarity">
    <text evidence="3 4">In the C-terminal section; belongs to the PPC synthetase family.</text>
</comment>
<keyword evidence="8" id="KW-1185">Reference proteome</keyword>
<feature type="binding site" evidence="3">
    <location>
        <position position="333"/>
    </location>
    <ligand>
        <name>CTP</name>
        <dbReference type="ChEBI" id="CHEBI:37563"/>
    </ligand>
</feature>
<dbReference type="Pfam" id="PF02441">
    <property type="entry name" value="Flavoprotein"/>
    <property type="match status" value="1"/>
</dbReference>
<dbReference type="UniPathway" id="UPA00241">
    <property type="reaction ID" value="UER00353"/>
</dbReference>
<evidence type="ECO:0000259" key="5">
    <source>
        <dbReference type="Pfam" id="PF02441"/>
    </source>
</evidence>